<organism evidence="2 4">
    <name type="scientific">Didymodactylos carnosus</name>
    <dbReference type="NCBI Taxonomy" id="1234261"/>
    <lineage>
        <taxon>Eukaryota</taxon>
        <taxon>Metazoa</taxon>
        <taxon>Spiralia</taxon>
        <taxon>Gnathifera</taxon>
        <taxon>Rotifera</taxon>
        <taxon>Eurotatoria</taxon>
        <taxon>Bdelloidea</taxon>
        <taxon>Philodinida</taxon>
        <taxon>Philodinidae</taxon>
        <taxon>Didymodactylos</taxon>
    </lineage>
</organism>
<sequence>MVTQLDENVKEKKQSSKYKQCKNVLKIIGGILVGLIIFLHASIPSISRKFFPLIAYSANYSCPWYVQSIKYSYMSIGGLFYAAFVGMIVDSIIKYDRLYTKLNIVKLDAKKYYYDVESNNDLNLLSEKGLGNFLILIRFFLGNIQENDKRHDLRLMTITFAFIIDLNLSVMALIRILLYDNITLNHLLTIYSLADISTLSIFVILFLIIVSRINHKTTYCVLKLLKELKREGTNQILRIEKRTKKESKKEDRQMGRCDIELLQVDNEYLSDTIEYFESAKNKYSITLFGQIIDKSLVTKVVISLLGTAGSAIFGLIVKEISTNLHK</sequence>
<comment type="caution">
    <text evidence="2">The sequence shown here is derived from an EMBL/GenBank/DDBJ whole genome shotgun (WGS) entry which is preliminary data.</text>
</comment>
<keyword evidence="4" id="KW-1185">Reference proteome</keyword>
<evidence type="ECO:0000313" key="3">
    <source>
        <dbReference type="EMBL" id="CAF4438044.1"/>
    </source>
</evidence>
<evidence type="ECO:0000256" key="1">
    <source>
        <dbReference type="SAM" id="Phobius"/>
    </source>
</evidence>
<dbReference type="EMBL" id="CAJOBC010096162">
    <property type="protein sequence ID" value="CAF4438044.1"/>
    <property type="molecule type" value="Genomic_DNA"/>
</dbReference>
<dbReference type="AlphaFoldDB" id="A0A815YTS5"/>
<dbReference type="EMBL" id="CAJNOQ010030299">
    <property type="protein sequence ID" value="CAF1573819.1"/>
    <property type="molecule type" value="Genomic_DNA"/>
</dbReference>
<name>A0A815YTS5_9BILA</name>
<feature type="transmembrane region" description="Helical" evidence="1">
    <location>
        <begin position="190"/>
        <end position="210"/>
    </location>
</feature>
<proteinExistence type="predicted"/>
<dbReference type="OrthoDB" id="10207208at2759"/>
<dbReference type="Proteomes" id="UP000681722">
    <property type="component" value="Unassembled WGS sequence"/>
</dbReference>
<evidence type="ECO:0000313" key="2">
    <source>
        <dbReference type="EMBL" id="CAF1573819.1"/>
    </source>
</evidence>
<keyword evidence="1" id="KW-1133">Transmembrane helix</keyword>
<dbReference type="Proteomes" id="UP000663829">
    <property type="component" value="Unassembled WGS sequence"/>
</dbReference>
<feature type="transmembrane region" description="Helical" evidence="1">
    <location>
        <begin position="296"/>
        <end position="317"/>
    </location>
</feature>
<accession>A0A815YTS5</accession>
<feature type="transmembrane region" description="Helical" evidence="1">
    <location>
        <begin position="73"/>
        <end position="93"/>
    </location>
</feature>
<protein>
    <submittedName>
        <fullName evidence="2">Uncharacterized protein</fullName>
    </submittedName>
</protein>
<evidence type="ECO:0000313" key="4">
    <source>
        <dbReference type="Proteomes" id="UP000663829"/>
    </source>
</evidence>
<feature type="transmembrane region" description="Helical" evidence="1">
    <location>
        <begin position="23"/>
        <end position="43"/>
    </location>
</feature>
<feature type="transmembrane region" description="Helical" evidence="1">
    <location>
        <begin position="155"/>
        <end position="178"/>
    </location>
</feature>
<gene>
    <name evidence="2" type="ORF">GPM918_LOCUS40579</name>
    <name evidence="3" type="ORF">SRO942_LOCUS41540</name>
</gene>
<reference evidence="2" key="1">
    <citation type="submission" date="2021-02" db="EMBL/GenBank/DDBJ databases">
        <authorList>
            <person name="Nowell W R."/>
        </authorList>
    </citation>
    <scope>NUCLEOTIDE SEQUENCE</scope>
</reference>
<keyword evidence="1" id="KW-0812">Transmembrane</keyword>
<keyword evidence="1" id="KW-0472">Membrane</keyword>